<gene>
    <name evidence="4" type="primary">LOC112259344</name>
</gene>
<reference evidence="4" key="2">
    <citation type="submission" date="2025-09" db="UniProtKB">
        <authorList>
            <consortium name="Ensembl"/>
        </authorList>
    </citation>
    <scope>IDENTIFICATION</scope>
</reference>
<dbReference type="RefSeq" id="XP_024289823.2">
    <property type="nucleotide sequence ID" value="XM_024434055.2"/>
</dbReference>
<dbReference type="PROSITE" id="PS50118">
    <property type="entry name" value="HMG_BOX_2"/>
    <property type="match status" value="1"/>
</dbReference>
<sequence>MAPEPAGRDETRWKSKDQLDWSTCWRNSLKEIAGLLPISEPRNGLTKKETLVHMLRYFDFLQSRMRTPQCRLPPQCIPKQEPDTGFESEENTPFEPCTPPHNPKAKCKYVCSRSCKRPAPTSEFKAELQMKRRRLYKAVANGKLVDPEEKGVSVPMWGVHSDWSELQSSDSHGAWPVYDSDSQPSSLDSGFSLNQLLPLSTLLEGSSGTLWTPSPTQVGHCSICEDRTGSESSPGSGVLDSPTGSGSLFLEDRMLGVIPPMGKKRKPFLSPAATPQCPILLPLFRMGDSLNLSPSLLTSPARGLSHCLLPEGKEELHVLFEDVWVTPKTTHTKVSRLPHHDPTDLLSEGEAVVRHEGGWQSSPGEEGDITWTPKQQLVPLKSKTSSTAHRRSRNASTRVHPQVPPPLKKKSVNGFIMFCRINRKTYLCTHPGTPSTVVTKELGSLWHVMPKQERRVYCLKARRFSRQQNRNVRSELVEGDREEEDCVPTPSTCCWPRETCVLQPEEAPGEATS</sequence>
<dbReference type="KEGG" id="otw:112259344"/>
<keyword evidence="1" id="KW-0539">Nucleus</keyword>
<dbReference type="GeneTree" id="ENSGT00940000175813"/>
<accession>A0A8C8LLI4</accession>
<feature type="region of interest" description="Disordered" evidence="2">
    <location>
        <begin position="359"/>
        <end position="406"/>
    </location>
</feature>
<dbReference type="Proteomes" id="UP000694402">
    <property type="component" value="Unassembled WGS sequence"/>
</dbReference>
<name>A0A8C8LLI4_ONCTS</name>
<keyword evidence="1" id="KW-0238">DNA-binding</keyword>
<dbReference type="SMART" id="SM00398">
    <property type="entry name" value="HMG"/>
    <property type="match status" value="1"/>
</dbReference>
<dbReference type="GO" id="GO:0005634">
    <property type="term" value="C:nucleus"/>
    <property type="evidence" value="ECO:0007669"/>
    <property type="project" value="UniProtKB-UniRule"/>
</dbReference>
<keyword evidence="5" id="KW-1185">Reference proteome</keyword>
<proteinExistence type="predicted"/>
<dbReference type="SUPFAM" id="SSF47095">
    <property type="entry name" value="HMG-box"/>
    <property type="match status" value="1"/>
</dbReference>
<evidence type="ECO:0000313" key="4">
    <source>
        <dbReference type="Ensembl" id="ENSOTSP00005026110.1"/>
    </source>
</evidence>
<feature type="DNA-binding region" description="HMG box" evidence="1">
    <location>
        <begin position="408"/>
        <end position="476"/>
    </location>
</feature>
<dbReference type="InterPro" id="IPR009071">
    <property type="entry name" value="HMG_box_dom"/>
</dbReference>
<evidence type="ECO:0000313" key="5">
    <source>
        <dbReference type="Proteomes" id="UP000694402"/>
    </source>
</evidence>
<dbReference type="InterPro" id="IPR036910">
    <property type="entry name" value="HMG_box_dom_sf"/>
</dbReference>
<dbReference type="CDD" id="cd21977">
    <property type="entry name" value="HMG-box_BHMG1"/>
    <property type="match status" value="1"/>
</dbReference>
<dbReference type="GO" id="GO:0003677">
    <property type="term" value="F:DNA binding"/>
    <property type="evidence" value="ECO:0007669"/>
    <property type="project" value="UniProtKB-UniRule"/>
</dbReference>
<dbReference type="AlphaFoldDB" id="A0A8C8LLI4"/>
<feature type="domain" description="HMG box" evidence="3">
    <location>
        <begin position="408"/>
        <end position="476"/>
    </location>
</feature>
<dbReference type="Gene3D" id="1.10.30.10">
    <property type="entry name" value="High mobility group box domain"/>
    <property type="match status" value="1"/>
</dbReference>
<evidence type="ECO:0000256" key="2">
    <source>
        <dbReference type="SAM" id="MobiDB-lite"/>
    </source>
</evidence>
<dbReference type="PANTHER" id="PTHR47658">
    <property type="entry name" value="HIGH MOBILITY GROUP B PROTEIN 12-RELATED"/>
    <property type="match status" value="1"/>
</dbReference>
<dbReference type="GeneID" id="112259344"/>
<dbReference type="Pfam" id="PF00505">
    <property type="entry name" value="HMG_box"/>
    <property type="match status" value="1"/>
</dbReference>
<dbReference type="Ensembl" id="ENSOTST00005028205.2">
    <property type="protein sequence ID" value="ENSOTSP00005026110.1"/>
    <property type="gene ID" value="ENSOTSG00005012268.2"/>
</dbReference>
<protein>
    <recommendedName>
        <fullName evidence="3">HMG box domain-containing protein</fullName>
    </recommendedName>
</protein>
<dbReference type="PANTHER" id="PTHR47658:SF1">
    <property type="entry name" value="MEIOSIS INITIATOR PROTEIN"/>
    <property type="match status" value="1"/>
</dbReference>
<organism evidence="4 5">
    <name type="scientific">Oncorhynchus tshawytscha</name>
    <name type="common">Chinook salmon</name>
    <name type="synonym">Salmo tshawytscha</name>
    <dbReference type="NCBI Taxonomy" id="74940"/>
    <lineage>
        <taxon>Eukaryota</taxon>
        <taxon>Metazoa</taxon>
        <taxon>Chordata</taxon>
        <taxon>Craniata</taxon>
        <taxon>Vertebrata</taxon>
        <taxon>Euteleostomi</taxon>
        <taxon>Actinopterygii</taxon>
        <taxon>Neopterygii</taxon>
        <taxon>Teleostei</taxon>
        <taxon>Protacanthopterygii</taxon>
        <taxon>Salmoniformes</taxon>
        <taxon>Salmonidae</taxon>
        <taxon>Salmoninae</taxon>
        <taxon>Oncorhynchus</taxon>
    </lineage>
</organism>
<evidence type="ECO:0000259" key="3">
    <source>
        <dbReference type="PROSITE" id="PS50118"/>
    </source>
</evidence>
<evidence type="ECO:0000256" key="1">
    <source>
        <dbReference type="PROSITE-ProRule" id="PRU00267"/>
    </source>
</evidence>
<reference evidence="4" key="1">
    <citation type="submission" date="2025-08" db="UniProtKB">
        <authorList>
            <consortium name="Ensembl"/>
        </authorList>
    </citation>
    <scope>IDENTIFICATION</scope>
</reference>